<evidence type="ECO:0000313" key="2">
    <source>
        <dbReference type="Proteomes" id="UP000655225"/>
    </source>
</evidence>
<proteinExistence type="predicted"/>
<accession>A0A834Z2C2</accession>
<name>A0A834Z2C2_TETSI</name>
<gene>
    <name evidence="1" type="ORF">HHK36_017354</name>
</gene>
<sequence>MRYCKSSDKAKLFSTASFGASWWKPARYVRSIVLVSDGHIGTKFTIFVGEKGLFALAPPHQGIDGEWSDGSGVSSIDGMRRGTDQTLEVPIERRGGAVVLSTMRTHPLVAEDAMYLTTMDSPFTSIKSGSNASPILIHYLLFFSKCVCDINRENQKLLISVSSSFRAFVEQLATLSINTQTTTKCIKILDIAIFTLCYDINKKS</sequence>
<reference evidence="1 2" key="1">
    <citation type="submission" date="2020-04" db="EMBL/GenBank/DDBJ databases">
        <title>Plant Genome Project.</title>
        <authorList>
            <person name="Zhang R.-G."/>
        </authorList>
    </citation>
    <scope>NUCLEOTIDE SEQUENCE [LARGE SCALE GENOMIC DNA]</scope>
    <source>
        <strain evidence="1">YNK0</strain>
        <tissue evidence="1">Leaf</tissue>
    </source>
</reference>
<dbReference type="Proteomes" id="UP000655225">
    <property type="component" value="Unassembled WGS sequence"/>
</dbReference>
<organism evidence="1 2">
    <name type="scientific">Tetracentron sinense</name>
    <name type="common">Spur-leaf</name>
    <dbReference type="NCBI Taxonomy" id="13715"/>
    <lineage>
        <taxon>Eukaryota</taxon>
        <taxon>Viridiplantae</taxon>
        <taxon>Streptophyta</taxon>
        <taxon>Embryophyta</taxon>
        <taxon>Tracheophyta</taxon>
        <taxon>Spermatophyta</taxon>
        <taxon>Magnoliopsida</taxon>
        <taxon>Trochodendrales</taxon>
        <taxon>Trochodendraceae</taxon>
        <taxon>Tetracentron</taxon>
    </lineage>
</organism>
<evidence type="ECO:0000313" key="1">
    <source>
        <dbReference type="EMBL" id="KAF8398427.1"/>
    </source>
</evidence>
<dbReference type="AlphaFoldDB" id="A0A834Z2C2"/>
<comment type="caution">
    <text evidence="1">The sequence shown here is derived from an EMBL/GenBank/DDBJ whole genome shotgun (WGS) entry which is preliminary data.</text>
</comment>
<keyword evidence="2" id="KW-1185">Reference proteome</keyword>
<protein>
    <submittedName>
        <fullName evidence="1">Uncharacterized protein</fullName>
    </submittedName>
</protein>
<dbReference type="EMBL" id="JABCRI010000011">
    <property type="protein sequence ID" value="KAF8398427.1"/>
    <property type="molecule type" value="Genomic_DNA"/>
</dbReference>
<dbReference type="OrthoDB" id="4573at2759"/>